<reference evidence="1" key="1">
    <citation type="submission" date="2015-10" db="EMBL/GenBank/DDBJ databases">
        <authorList>
            <person name="Gilbert D.G."/>
        </authorList>
    </citation>
    <scope>NUCLEOTIDE SEQUENCE</scope>
</reference>
<dbReference type="SUPFAM" id="SSF51905">
    <property type="entry name" value="FAD/NAD(P)-binding domain"/>
    <property type="match status" value="1"/>
</dbReference>
<dbReference type="Pfam" id="PF13450">
    <property type="entry name" value="NAD_binding_8"/>
    <property type="match status" value="1"/>
</dbReference>
<dbReference type="Gene3D" id="3.50.50.60">
    <property type="entry name" value="FAD/NAD(P)-binding domain"/>
    <property type="match status" value="2"/>
</dbReference>
<evidence type="ECO:0000313" key="1">
    <source>
        <dbReference type="EMBL" id="CUV08610.1"/>
    </source>
</evidence>
<dbReference type="PANTHER" id="PTHR42685:SF18">
    <property type="entry name" value="DIGERANYLGERANYLGLYCEROPHOSPHOLIPID REDUCTASE"/>
    <property type="match status" value="1"/>
</dbReference>
<gene>
    <name evidence="1" type="ORF">MGWOODY_Mmi2514</name>
</gene>
<dbReference type="EMBL" id="FAXC01000092">
    <property type="protein sequence ID" value="CUV08610.1"/>
    <property type="molecule type" value="Genomic_DNA"/>
</dbReference>
<proteinExistence type="predicted"/>
<sequence>MASVVTSKSIQIAGGGIAGLTAAIQLKKYGFDPIVFEKDLQIGGSRHGDYEGLENWIFSQHAPSFMDDSGFNFNTITTHPINRFLVHTQNYQPLLIQSKNPFFYMVKRGSKKDDLDNQLYRQCVDQDIQFKLGKKAPKICHINATGTKKAAAYIQGINFSTRLKDQIHLLLGHKYAPKGYAYLIIIGGEGTLAAAFKKPKNFKIDYLKETQKYFNAKGIQIRNGKQFASRGSFSLPFLAWKPPFQIGEAGGFQDYLFGFGIRMSIMSGRAAALSVIGEKKEARKILIQLNQKRRLSFINRILYERLNDYQMAVLAKKLYESSNPLSILSGAYDWNFKNMLRWINMRHRYEIRPT</sequence>
<protein>
    <submittedName>
        <fullName evidence="1">Uncharacterized protein</fullName>
    </submittedName>
</protein>
<accession>A0A160VDN5</accession>
<name>A0A160VDN5_9ZZZZ</name>
<organism evidence="1">
    <name type="scientific">hydrothermal vent metagenome</name>
    <dbReference type="NCBI Taxonomy" id="652676"/>
    <lineage>
        <taxon>unclassified sequences</taxon>
        <taxon>metagenomes</taxon>
        <taxon>ecological metagenomes</taxon>
    </lineage>
</organism>
<dbReference type="InterPro" id="IPR036188">
    <property type="entry name" value="FAD/NAD-bd_sf"/>
</dbReference>
<dbReference type="PANTHER" id="PTHR42685">
    <property type="entry name" value="GERANYLGERANYL DIPHOSPHATE REDUCTASE"/>
    <property type="match status" value="1"/>
</dbReference>
<dbReference type="InterPro" id="IPR050407">
    <property type="entry name" value="Geranylgeranyl_reductase"/>
</dbReference>
<dbReference type="AlphaFoldDB" id="A0A160VDN5"/>